<proteinExistence type="predicted"/>
<protein>
    <submittedName>
        <fullName evidence="1">Uncharacterized protein</fullName>
    </submittedName>
</protein>
<evidence type="ECO:0000313" key="1">
    <source>
        <dbReference type="EMBL" id="CCC48322.1"/>
    </source>
</evidence>
<name>G0TWI4_TRYVY</name>
<gene>
    <name evidence="1" type="ORF">TVY486_0601130</name>
</gene>
<dbReference type="VEuPathDB" id="TriTrypDB:TvY486_0601130"/>
<dbReference type="AlphaFoldDB" id="G0TWI4"/>
<organism evidence="1">
    <name type="scientific">Trypanosoma vivax (strain Y486)</name>
    <dbReference type="NCBI Taxonomy" id="1055687"/>
    <lineage>
        <taxon>Eukaryota</taxon>
        <taxon>Discoba</taxon>
        <taxon>Euglenozoa</taxon>
        <taxon>Kinetoplastea</taxon>
        <taxon>Metakinetoplastina</taxon>
        <taxon>Trypanosomatida</taxon>
        <taxon>Trypanosomatidae</taxon>
        <taxon>Trypanosoma</taxon>
        <taxon>Duttonella</taxon>
    </lineage>
</organism>
<reference evidence="1" key="1">
    <citation type="journal article" date="2012" name="Proc. Natl. Acad. Sci. U.S.A.">
        <title>Antigenic diversity is generated by distinct evolutionary mechanisms in African trypanosome species.</title>
        <authorList>
            <person name="Jackson A.P."/>
            <person name="Berry A."/>
            <person name="Aslett M."/>
            <person name="Allison H.C."/>
            <person name="Burton P."/>
            <person name="Vavrova-Anderson J."/>
            <person name="Brown R."/>
            <person name="Browne H."/>
            <person name="Corton N."/>
            <person name="Hauser H."/>
            <person name="Gamble J."/>
            <person name="Gilderthorp R."/>
            <person name="Marcello L."/>
            <person name="McQuillan J."/>
            <person name="Otto T.D."/>
            <person name="Quail M.A."/>
            <person name="Sanders M.J."/>
            <person name="van Tonder A."/>
            <person name="Ginger M.L."/>
            <person name="Field M.C."/>
            <person name="Barry J.D."/>
            <person name="Hertz-Fowler C."/>
            <person name="Berriman M."/>
        </authorList>
    </citation>
    <scope>NUCLEOTIDE SEQUENCE</scope>
    <source>
        <strain evidence="1">Y486</strain>
    </source>
</reference>
<dbReference type="EMBL" id="HE573022">
    <property type="protein sequence ID" value="CCC48322.1"/>
    <property type="molecule type" value="Genomic_DNA"/>
</dbReference>
<dbReference type="OMA" id="STHFDIQ"/>
<sequence length="118" mass="13340">MLRHLSASGPFCLCPVRFFRSSSSLYDSGNNNKNVSNSNADGTTRNGVGGSATYFDAQDVDANRLNHHYWDDADSPYCDIILLQEEGMDEFGNVDIRDRELLSHEFLQKLKDRCSTRQ</sequence>
<accession>G0TWI4</accession>